<name>A0A977KC19_9CREN</name>
<evidence type="ECO:0000313" key="2">
    <source>
        <dbReference type="Proteomes" id="UP001063698"/>
    </source>
</evidence>
<evidence type="ECO:0000313" key="1">
    <source>
        <dbReference type="EMBL" id="UXD22106.1"/>
    </source>
</evidence>
<accession>A0A977KC19</accession>
<gene>
    <name evidence="1" type="ORF">IPA_01680</name>
</gene>
<dbReference type="AlphaFoldDB" id="A0A977KC19"/>
<dbReference type="Proteomes" id="UP001063698">
    <property type="component" value="Chromosome"/>
</dbReference>
<protein>
    <submittedName>
        <fullName evidence="1">Uncharacterized protein</fullName>
    </submittedName>
</protein>
<keyword evidence="2" id="KW-1185">Reference proteome</keyword>
<reference evidence="1" key="1">
    <citation type="submission" date="2013-11" db="EMBL/GenBank/DDBJ databases">
        <title>Comparative genomics of Ignicoccus.</title>
        <authorList>
            <person name="Podar M."/>
        </authorList>
    </citation>
    <scope>NUCLEOTIDE SEQUENCE</scope>
    <source>
        <strain evidence="1">DSM 13166</strain>
    </source>
</reference>
<organism evidence="1 2">
    <name type="scientific">Ignicoccus pacificus DSM 13166</name>
    <dbReference type="NCBI Taxonomy" id="940294"/>
    <lineage>
        <taxon>Archaea</taxon>
        <taxon>Thermoproteota</taxon>
        <taxon>Thermoprotei</taxon>
        <taxon>Desulfurococcales</taxon>
        <taxon>Desulfurococcaceae</taxon>
        <taxon>Ignicoccus</taxon>
    </lineage>
</organism>
<proteinExistence type="predicted"/>
<sequence>MGSVEDEKIKVMYEARKKLVLKALEDVKELIPISYVLACPDTAQWIRVVIKFKDPKKATIYATDLHDYIYTRYHTDPKFFVVDRVNPSSRKRLFEDCEFIFGDEREYEEDKKRTEEEARRFLSQIELVRRLYSKGSEGSS</sequence>
<dbReference type="EMBL" id="CP006868">
    <property type="protein sequence ID" value="UXD22106.1"/>
    <property type="molecule type" value="Genomic_DNA"/>
</dbReference>
<dbReference type="KEGG" id="ipc:IPA_01680"/>